<sequence>MAKPAVDPVGARCRQLHRSALEKLELGCETQTLRKTQEKLAVLRIPGASSSAGLALPTRKRELHLVAITVVLFVSSAAFAQPEVIRCLPPEVPVTDLPEAVLAEYRSEIAAEFEAYFAAVSIHIACLDSERNRALSEAHRAIEAYSTFLNIQPAQKDLP</sequence>
<dbReference type="STRING" id="371731.Rsw2DRAFT_2062"/>
<organism evidence="1 2">
    <name type="scientific">Rhodobacter ferrooxidans</name>
    <dbReference type="NCBI Taxonomy" id="371731"/>
    <lineage>
        <taxon>Bacteria</taxon>
        <taxon>Pseudomonadati</taxon>
        <taxon>Pseudomonadota</taxon>
        <taxon>Alphaproteobacteria</taxon>
        <taxon>Rhodobacterales</taxon>
        <taxon>Rhodobacter group</taxon>
        <taxon>Rhodobacter</taxon>
    </lineage>
</organism>
<accession>C8S1Y4</accession>
<evidence type="ECO:0000313" key="2">
    <source>
        <dbReference type="Proteomes" id="UP000010121"/>
    </source>
</evidence>
<proteinExistence type="predicted"/>
<gene>
    <name evidence="1" type="ORF">Rsw2DRAFT_2062</name>
</gene>
<protein>
    <submittedName>
        <fullName evidence="1">Uncharacterized protein</fullName>
    </submittedName>
</protein>
<dbReference type="Proteomes" id="UP000010121">
    <property type="component" value="Unassembled WGS sequence"/>
</dbReference>
<reference evidence="1 2" key="1">
    <citation type="submission" date="2009-08" db="EMBL/GenBank/DDBJ databases">
        <title>The draft genome of Rhodobacter sp. SW2.</title>
        <authorList>
            <consortium name="US DOE Joint Genome Institute (JGI-PGF)"/>
            <person name="Lucas S."/>
            <person name="Copeland A."/>
            <person name="Lapidus A."/>
            <person name="Glavina del Rio T."/>
            <person name="Tice H."/>
            <person name="Bruce D."/>
            <person name="Goodwin L."/>
            <person name="Pitluck S."/>
            <person name="Larimer F."/>
            <person name="Land M.L."/>
            <person name="Hauser L."/>
            <person name="Emerson D."/>
        </authorList>
    </citation>
    <scope>NUCLEOTIDE SEQUENCE [LARGE SCALE GENOMIC DNA]</scope>
    <source>
        <strain evidence="1 2">SW2</strain>
    </source>
</reference>
<dbReference type="EMBL" id="ACYY01000012">
    <property type="protein sequence ID" value="EEW25082.1"/>
    <property type="molecule type" value="Genomic_DNA"/>
</dbReference>
<evidence type="ECO:0000313" key="1">
    <source>
        <dbReference type="EMBL" id="EEW25082.1"/>
    </source>
</evidence>
<keyword evidence="2" id="KW-1185">Reference proteome</keyword>
<name>C8S1Y4_9RHOB</name>
<dbReference type="AlphaFoldDB" id="C8S1Y4"/>
<comment type="caution">
    <text evidence="1">The sequence shown here is derived from an EMBL/GenBank/DDBJ whole genome shotgun (WGS) entry which is preliminary data.</text>
</comment>